<gene>
    <name evidence="3" type="ORF">BRAA05T22331Z</name>
    <name evidence="2" type="ORF">BRAPAZ1V2_A05P41220.2</name>
</gene>
<evidence type="ECO:0000313" key="2">
    <source>
        <dbReference type="EMBL" id="CAG7877601.1"/>
    </source>
</evidence>
<dbReference type="Proteomes" id="UP000694005">
    <property type="component" value="Chromosome A05"/>
</dbReference>
<reference evidence="3" key="1">
    <citation type="submission" date="2018-11" db="EMBL/GenBank/DDBJ databases">
        <authorList>
            <consortium name="Genoscope - CEA"/>
            <person name="William W."/>
        </authorList>
    </citation>
    <scope>NUCLEOTIDE SEQUENCE</scope>
</reference>
<sequence length="204" mass="23195">MGSEMLNKDETIPMVYYQQSHSIGKRPTEGGIQSDIICTRCKGIESATHTFFHCSFAQEVWKLIPLKEVVHLATCMDFKEMVAACRQAVCLPPTGISGNIILWMCWAIWSSRNMLIFENRSSTPLETASKAIRLAREWANTQNQNQMIKPLPMHGEKSHESNQSEWSDSMQNRHSFQQSSTEGQNGLDLHRSIMFPSQSRISDT</sequence>
<proteinExistence type="predicted"/>
<feature type="compositionally biased region" description="Polar residues" evidence="1">
    <location>
        <begin position="163"/>
        <end position="184"/>
    </location>
</feature>
<organism evidence="3">
    <name type="scientific">Brassica campestris</name>
    <name type="common">Field mustard</name>
    <dbReference type="NCBI Taxonomy" id="3711"/>
    <lineage>
        <taxon>Eukaryota</taxon>
        <taxon>Viridiplantae</taxon>
        <taxon>Streptophyta</taxon>
        <taxon>Embryophyta</taxon>
        <taxon>Tracheophyta</taxon>
        <taxon>Spermatophyta</taxon>
        <taxon>Magnoliopsida</taxon>
        <taxon>eudicotyledons</taxon>
        <taxon>Gunneridae</taxon>
        <taxon>Pentapetalae</taxon>
        <taxon>rosids</taxon>
        <taxon>malvids</taxon>
        <taxon>Brassicales</taxon>
        <taxon>Brassicaceae</taxon>
        <taxon>Brassiceae</taxon>
        <taxon>Brassica</taxon>
    </lineage>
</organism>
<feature type="region of interest" description="Disordered" evidence="1">
    <location>
        <begin position="149"/>
        <end position="204"/>
    </location>
</feature>
<name>A0A3P5YXV6_BRACM</name>
<evidence type="ECO:0000256" key="1">
    <source>
        <dbReference type="SAM" id="MobiDB-lite"/>
    </source>
</evidence>
<dbReference type="AlphaFoldDB" id="A0A3P5YXV6"/>
<accession>A0A3P5YXV6</accession>
<evidence type="ECO:0000313" key="3">
    <source>
        <dbReference type="EMBL" id="VDC72617.1"/>
    </source>
</evidence>
<protein>
    <submittedName>
        <fullName evidence="2">Uncharacterized protein</fullName>
    </submittedName>
</protein>
<dbReference type="EMBL" id="LS974621">
    <property type="protein sequence ID" value="CAG7877601.1"/>
    <property type="molecule type" value="Genomic_DNA"/>
</dbReference>
<dbReference type="Gramene" id="A05p41220.2_BraZ1">
    <property type="protein sequence ID" value="A05p41220.2_BraZ1.CDS.1"/>
    <property type="gene ID" value="A05g41220.2_BraZ1"/>
</dbReference>
<feature type="compositionally biased region" description="Polar residues" evidence="1">
    <location>
        <begin position="195"/>
        <end position="204"/>
    </location>
</feature>
<dbReference type="EMBL" id="LR031570">
    <property type="protein sequence ID" value="VDC72617.1"/>
    <property type="molecule type" value="Genomic_DNA"/>
</dbReference>